<dbReference type="AlphaFoldDB" id="A0A813QK15"/>
<dbReference type="Pfam" id="PF02493">
    <property type="entry name" value="MORN"/>
    <property type="match status" value="7"/>
</dbReference>
<feature type="compositionally biased region" description="Polar residues" evidence="2">
    <location>
        <begin position="264"/>
        <end position="273"/>
    </location>
</feature>
<keyword evidence="5" id="KW-1185">Reference proteome</keyword>
<proteinExistence type="predicted"/>
<dbReference type="OrthoDB" id="423343at2759"/>
<dbReference type="InterPro" id="IPR003409">
    <property type="entry name" value="MORN"/>
</dbReference>
<evidence type="ECO:0000313" key="3">
    <source>
        <dbReference type="EMBL" id="CAF0768831.1"/>
    </source>
</evidence>
<feature type="region of interest" description="Disordered" evidence="2">
    <location>
        <begin position="236"/>
        <end position="305"/>
    </location>
</feature>
<protein>
    <recommendedName>
        <fullName evidence="6">Radial spoke head 1</fullName>
    </recommendedName>
</protein>
<dbReference type="Gene3D" id="2.20.110.10">
    <property type="entry name" value="Histone H3 K4-specific methyltransferase SET7/9 N-terminal domain"/>
    <property type="match status" value="3"/>
</dbReference>
<sequence>MADDDEEVGEEENTNNLGSYEGERNEKNERHGFGKAKLPNGDTYEGQYQNGKRHGSGTYRYERRGPVMFEYHLKYIHFEFIDLIMEPDTLEIIHGKGTFIYPDGSKYEGEWNENVREGYGKYSYPNNDTYEGEWKNHQRSGKGTYTYAATKAQYTGTWNNGKRQGNGEMKFGLYKFVGKFYENYPRGKGKFVFKNNSQQNGEYHVTSNAPEDDTDAPPQIQYRWIARDVKPVENAQANVDDEEEADLDKTQEQDTLQKQDETPEANNSNTNLNGDAELSDGNEDSEVNRQFTDDIDGEQQFNEET</sequence>
<evidence type="ECO:0008006" key="6">
    <source>
        <dbReference type="Google" id="ProtNLM"/>
    </source>
</evidence>
<feature type="compositionally biased region" description="Acidic residues" evidence="2">
    <location>
        <begin position="293"/>
        <end position="305"/>
    </location>
</feature>
<reference evidence="3" key="1">
    <citation type="submission" date="2021-02" db="EMBL/GenBank/DDBJ databases">
        <authorList>
            <person name="Nowell W R."/>
        </authorList>
    </citation>
    <scope>NUCLEOTIDE SEQUENCE</scope>
</reference>
<comment type="caution">
    <text evidence="3">The sequence shown here is derived from an EMBL/GenBank/DDBJ whole genome shotgun (WGS) entry which is preliminary data.</text>
</comment>
<dbReference type="EMBL" id="CAJNOQ010000181">
    <property type="protein sequence ID" value="CAF0768831.1"/>
    <property type="molecule type" value="Genomic_DNA"/>
</dbReference>
<evidence type="ECO:0000313" key="4">
    <source>
        <dbReference type="EMBL" id="CAF3550669.1"/>
    </source>
</evidence>
<feature type="compositionally biased region" description="Acidic residues" evidence="2">
    <location>
        <begin position="1"/>
        <end position="13"/>
    </location>
</feature>
<dbReference type="EMBL" id="CAJOBC010000181">
    <property type="protein sequence ID" value="CAF3550669.1"/>
    <property type="molecule type" value="Genomic_DNA"/>
</dbReference>
<gene>
    <name evidence="3" type="ORF">GPM918_LOCUS1808</name>
    <name evidence="4" type="ORF">SRO942_LOCUS1808</name>
</gene>
<evidence type="ECO:0000256" key="1">
    <source>
        <dbReference type="ARBA" id="ARBA00022737"/>
    </source>
</evidence>
<dbReference type="Proteomes" id="UP000681722">
    <property type="component" value="Unassembled WGS sequence"/>
</dbReference>
<organism evidence="3 5">
    <name type="scientific">Didymodactylos carnosus</name>
    <dbReference type="NCBI Taxonomy" id="1234261"/>
    <lineage>
        <taxon>Eukaryota</taxon>
        <taxon>Metazoa</taxon>
        <taxon>Spiralia</taxon>
        <taxon>Gnathifera</taxon>
        <taxon>Rotifera</taxon>
        <taxon>Eurotatoria</taxon>
        <taxon>Bdelloidea</taxon>
        <taxon>Philodinida</taxon>
        <taxon>Philodinidae</taxon>
        <taxon>Didymodactylos</taxon>
    </lineage>
</organism>
<dbReference type="PANTHER" id="PTHR43215:SF14">
    <property type="entry name" value="RADIAL SPOKE HEAD 1 HOMOLOG"/>
    <property type="match status" value="1"/>
</dbReference>
<dbReference type="Proteomes" id="UP000663829">
    <property type="component" value="Unassembled WGS sequence"/>
</dbReference>
<dbReference type="SUPFAM" id="SSF82185">
    <property type="entry name" value="Histone H3 K4-specific methyltransferase SET7/9 N-terminal domain"/>
    <property type="match status" value="2"/>
</dbReference>
<name>A0A813QK15_9BILA</name>
<evidence type="ECO:0000313" key="5">
    <source>
        <dbReference type="Proteomes" id="UP000663829"/>
    </source>
</evidence>
<dbReference type="PANTHER" id="PTHR43215">
    <property type="entry name" value="RADIAL SPOKE HEAD 1 HOMOLOG"/>
    <property type="match status" value="1"/>
</dbReference>
<feature type="compositionally biased region" description="Basic and acidic residues" evidence="2">
    <location>
        <begin position="247"/>
        <end position="261"/>
    </location>
</feature>
<feature type="compositionally biased region" description="Basic and acidic residues" evidence="2">
    <location>
        <begin position="21"/>
        <end position="32"/>
    </location>
</feature>
<dbReference type="FunFam" id="2.20.110.10:FF:000002">
    <property type="entry name" value="Phosphatidylinositol 4-phosphate 5-kinase 8"/>
    <property type="match status" value="1"/>
</dbReference>
<accession>A0A813QK15</accession>
<dbReference type="SMART" id="SM00698">
    <property type="entry name" value="MORN"/>
    <property type="match status" value="6"/>
</dbReference>
<keyword evidence="1" id="KW-0677">Repeat</keyword>
<evidence type="ECO:0000256" key="2">
    <source>
        <dbReference type="SAM" id="MobiDB-lite"/>
    </source>
</evidence>
<feature type="region of interest" description="Disordered" evidence="2">
    <location>
        <begin position="1"/>
        <end position="59"/>
    </location>
</feature>